<keyword evidence="4" id="KW-1185">Reference proteome</keyword>
<evidence type="ECO:0000313" key="4">
    <source>
        <dbReference type="Proteomes" id="UP001151760"/>
    </source>
</evidence>
<evidence type="ECO:0000313" key="3">
    <source>
        <dbReference type="EMBL" id="GJS53092.1"/>
    </source>
</evidence>
<feature type="domain" description="Reverse transcriptase Ty1/copia-type" evidence="2">
    <location>
        <begin position="144"/>
        <end position="212"/>
    </location>
</feature>
<sequence>MNVLQKPAHKQTSIPLNDQLPYPSYPSTKTQNVPRQLLEPCTNEPMIGSDPEPIITPRTCSPNLVPPATCNQSLALPLSPLSGSTCLKAVTGATAGPPVNGGCQRWQRRLEPKSNLKALSDLGTKRLYRKQTDERGIVIRNKPRIEAIRLFLAYASFMGFLVYQMDVKSAFLYGTIKEEVYVTQPSGFKDLDHPDKVYKVVKALNGLASTPKHDFKSKATFSAFGYHRATPFSTGYLTLIVTKFRATQDSEFQHNSYKSLMLIKKKVNVLRQAVGEISLGKIAEAKEIVALKKRIQRLERKKMSRPIGLKRLKKVGISRRVESSKDQESLGAPEDASKQGRSITDLDDDVEVTLVEETKKDRLMI</sequence>
<reference evidence="3" key="1">
    <citation type="journal article" date="2022" name="Int. J. Mol. Sci.">
        <title>Draft Genome of Tanacetum Coccineum: Genomic Comparison of Closely Related Tanacetum-Family Plants.</title>
        <authorList>
            <person name="Yamashiro T."/>
            <person name="Shiraishi A."/>
            <person name="Nakayama K."/>
            <person name="Satake H."/>
        </authorList>
    </citation>
    <scope>NUCLEOTIDE SEQUENCE</scope>
</reference>
<reference evidence="3" key="2">
    <citation type="submission" date="2022-01" db="EMBL/GenBank/DDBJ databases">
        <authorList>
            <person name="Yamashiro T."/>
            <person name="Shiraishi A."/>
            <person name="Satake H."/>
            <person name="Nakayama K."/>
        </authorList>
    </citation>
    <scope>NUCLEOTIDE SEQUENCE</scope>
</reference>
<accession>A0ABQ4WJR9</accession>
<feature type="region of interest" description="Disordered" evidence="1">
    <location>
        <begin position="1"/>
        <end position="33"/>
    </location>
</feature>
<dbReference type="Proteomes" id="UP001151760">
    <property type="component" value="Unassembled WGS sequence"/>
</dbReference>
<proteinExistence type="predicted"/>
<comment type="caution">
    <text evidence="3">The sequence shown here is derived from an EMBL/GenBank/DDBJ whole genome shotgun (WGS) entry which is preliminary data.</text>
</comment>
<evidence type="ECO:0000259" key="2">
    <source>
        <dbReference type="Pfam" id="PF07727"/>
    </source>
</evidence>
<name>A0ABQ4WJR9_9ASTR</name>
<dbReference type="EMBL" id="BQNB010008701">
    <property type="protein sequence ID" value="GJS53092.1"/>
    <property type="molecule type" value="Genomic_DNA"/>
</dbReference>
<organism evidence="3 4">
    <name type="scientific">Tanacetum coccineum</name>
    <dbReference type="NCBI Taxonomy" id="301880"/>
    <lineage>
        <taxon>Eukaryota</taxon>
        <taxon>Viridiplantae</taxon>
        <taxon>Streptophyta</taxon>
        <taxon>Embryophyta</taxon>
        <taxon>Tracheophyta</taxon>
        <taxon>Spermatophyta</taxon>
        <taxon>Magnoliopsida</taxon>
        <taxon>eudicotyledons</taxon>
        <taxon>Gunneridae</taxon>
        <taxon>Pentapetalae</taxon>
        <taxon>asterids</taxon>
        <taxon>campanulids</taxon>
        <taxon>Asterales</taxon>
        <taxon>Asteraceae</taxon>
        <taxon>Asteroideae</taxon>
        <taxon>Anthemideae</taxon>
        <taxon>Anthemidinae</taxon>
        <taxon>Tanacetum</taxon>
    </lineage>
</organism>
<gene>
    <name evidence="3" type="ORF">Tco_0626454</name>
</gene>
<feature type="region of interest" description="Disordered" evidence="1">
    <location>
        <begin position="318"/>
        <end position="344"/>
    </location>
</feature>
<dbReference type="InterPro" id="IPR013103">
    <property type="entry name" value="RVT_2"/>
</dbReference>
<dbReference type="Pfam" id="PF07727">
    <property type="entry name" value="RVT_2"/>
    <property type="match status" value="1"/>
</dbReference>
<evidence type="ECO:0000256" key="1">
    <source>
        <dbReference type="SAM" id="MobiDB-lite"/>
    </source>
</evidence>
<protein>
    <submittedName>
        <fullName evidence="3">Ribonuclease H-like domain-containing protein</fullName>
    </submittedName>
</protein>
<feature type="compositionally biased region" description="Basic and acidic residues" evidence="1">
    <location>
        <begin position="319"/>
        <end position="328"/>
    </location>
</feature>